<evidence type="ECO:0000313" key="1">
    <source>
        <dbReference type="Ensembl" id="ENSCUSP00005012242.1"/>
    </source>
</evidence>
<dbReference type="Proteomes" id="UP000694563">
    <property type="component" value="Chromosome 29"/>
</dbReference>
<organism evidence="1 2">
    <name type="scientific">Catharus ustulatus</name>
    <name type="common">Russet-backed thrush</name>
    <name type="synonym">Hylocichla ustulatus</name>
    <dbReference type="NCBI Taxonomy" id="91951"/>
    <lineage>
        <taxon>Eukaryota</taxon>
        <taxon>Metazoa</taxon>
        <taxon>Chordata</taxon>
        <taxon>Craniata</taxon>
        <taxon>Vertebrata</taxon>
        <taxon>Euteleostomi</taxon>
        <taxon>Archelosauria</taxon>
        <taxon>Archosauria</taxon>
        <taxon>Dinosauria</taxon>
        <taxon>Saurischia</taxon>
        <taxon>Theropoda</taxon>
        <taxon>Coelurosauria</taxon>
        <taxon>Aves</taxon>
        <taxon>Neognathae</taxon>
        <taxon>Neoaves</taxon>
        <taxon>Telluraves</taxon>
        <taxon>Australaves</taxon>
        <taxon>Passeriformes</taxon>
        <taxon>Turdidae</taxon>
        <taxon>Catharus</taxon>
    </lineage>
</organism>
<keyword evidence="2" id="KW-1185">Reference proteome</keyword>
<proteinExistence type="predicted"/>
<dbReference type="Ensembl" id="ENSCUST00005012753.1">
    <property type="protein sequence ID" value="ENSCUSP00005012242.1"/>
    <property type="gene ID" value="ENSCUSG00005007869.1"/>
</dbReference>
<protein>
    <submittedName>
        <fullName evidence="1">Uncharacterized protein</fullName>
    </submittedName>
</protein>
<reference evidence="1" key="3">
    <citation type="submission" date="2025-09" db="UniProtKB">
        <authorList>
            <consortium name="Ensembl"/>
        </authorList>
    </citation>
    <scope>IDENTIFICATION</scope>
</reference>
<name>A0A8C3UBT4_CATUS</name>
<reference evidence="1" key="2">
    <citation type="submission" date="2025-08" db="UniProtKB">
        <authorList>
            <consortium name="Ensembl"/>
        </authorList>
    </citation>
    <scope>IDENTIFICATION</scope>
</reference>
<evidence type="ECO:0000313" key="2">
    <source>
        <dbReference type="Proteomes" id="UP000694563"/>
    </source>
</evidence>
<sequence length="93" mass="10030">DRGAAGPGPAEQERQAEAEALQRELLEDYRFGRQQLIEIWGHASAVAVTKVGLGTLRRGWGRAQSPEPPSLCPSLSREWGRCGHGLGPPGTFP</sequence>
<accession>A0A8C3UBT4</accession>
<dbReference type="AlphaFoldDB" id="A0A8C3UBT4"/>
<reference evidence="1" key="1">
    <citation type="submission" date="2020-10" db="EMBL/GenBank/DDBJ databases">
        <title>Catharus ustulatus (Swainson's thrush) genome, bCatUst1, primary haplotype v2.</title>
        <authorList>
            <person name="Delmore K."/>
            <person name="Vafadar M."/>
            <person name="Formenti G."/>
            <person name="Chow W."/>
            <person name="Pelan S."/>
            <person name="Howe K."/>
            <person name="Rhie A."/>
            <person name="Mountcastle J."/>
            <person name="Haase B."/>
            <person name="Fedrigo O."/>
            <person name="Jarvis E.D."/>
        </authorList>
    </citation>
    <scope>NUCLEOTIDE SEQUENCE [LARGE SCALE GENOMIC DNA]</scope>
</reference>